<feature type="compositionally biased region" description="Polar residues" evidence="1">
    <location>
        <begin position="104"/>
        <end position="127"/>
    </location>
</feature>
<feature type="region of interest" description="Disordered" evidence="1">
    <location>
        <begin position="1"/>
        <end position="147"/>
    </location>
</feature>
<evidence type="ECO:0000313" key="3">
    <source>
        <dbReference type="Proteomes" id="UP001187192"/>
    </source>
</evidence>
<feature type="compositionally biased region" description="Basic and acidic residues" evidence="1">
    <location>
        <begin position="526"/>
        <end position="571"/>
    </location>
</feature>
<organism evidence="2 3">
    <name type="scientific">Ficus carica</name>
    <name type="common">Common fig</name>
    <dbReference type="NCBI Taxonomy" id="3494"/>
    <lineage>
        <taxon>Eukaryota</taxon>
        <taxon>Viridiplantae</taxon>
        <taxon>Streptophyta</taxon>
        <taxon>Embryophyta</taxon>
        <taxon>Tracheophyta</taxon>
        <taxon>Spermatophyta</taxon>
        <taxon>Magnoliopsida</taxon>
        <taxon>eudicotyledons</taxon>
        <taxon>Gunneridae</taxon>
        <taxon>Pentapetalae</taxon>
        <taxon>rosids</taxon>
        <taxon>fabids</taxon>
        <taxon>Rosales</taxon>
        <taxon>Moraceae</taxon>
        <taxon>Ficeae</taxon>
        <taxon>Ficus</taxon>
    </lineage>
</organism>
<dbReference type="Proteomes" id="UP001187192">
    <property type="component" value="Unassembled WGS sequence"/>
</dbReference>
<proteinExistence type="predicted"/>
<feature type="region of interest" description="Disordered" evidence="1">
    <location>
        <begin position="364"/>
        <end position="383"/>
    </location>
</feature>
<gene>
    <name evidence="2" type="ORF">TIFTF001_036769</name>
</gene>
<feature type="compositionally biased region" description="Basic and acidic residues" evidence="1">
    <location>
        <begin position="463"/>
        <end position="480"/>
    </location>
</feature>
<reference evidence="2" key="1">
    <citation type="submission" date="2023-07" db="EMBL/GenBank/DDBJ databases">
        <title>draft genome sequence of fig (Ficus carica).</title>
        <authorList>
            <person name="Takahashi T."/>
            <person name="Nishimura K."/>
        </authorList>
    </citation>
    <scope>NUCLEOTIDE SEQUENCE</scope>
</reference>
<keyword evidence="3" id="KW-1185">Reference proteome</keyword>
<evidence type="ECO:0000313" key="2">
    <source>
        <dbReference type="EMBL" id="GMN67710.1"/>
    </source>
</evidence>
<sequence length="846" mass="92090">MSDISDSENVGLSESVDAVSTSSISSSSSGEPTGPRERTPDNLSGLSDIPFGSEGQEGAARLDEILRVGPSTAPDRRFVEDLGRATRARPASVADPAAEGGNASERTASQASTSGRSGDVASDSTDPSGDDIHARQRPRTRGSRVNDMKVYRRTDAKMVGLAGDRPVYTADYYTSVVTPRYLAALRREFSIPDDVDLVVPGPNDLPSRPPSGHIALLAEYFWAGLRLPFHPFLRRALTSFNVSPAQLNANAYCILIGCYVLWAVKFSEMLPLFAFQNLYRMKTAPSSKGFYYFQGFKGTFITGCPDFDKQFKHLWFYAGGRWLHGDLSYFDLPPSERIEELRELSDPERSQHKLLSEGSLKEYWVGSSSTSGRPDDQPRTAPPGVTIACMPEPAARYQSRTSRPVASADIRSGVPRGVPEITGHGSSSGDPTSGAWGPRVTDEDLDLVIRELFSARGLRIEEPMADRRGTKRPSNEERIARLQKNARLGKGKGKEGATAPSGGAVPRAAPIKTAALPVAQSSRPPSRPESRADRPREEWPREDQSREERPREDRQSSRHEVRSGRSREDRQTVLPSAPRGDQDEAGTESSVHRALVSKFSDQLSTEVAESSKCSDHVAAIDGSTAKLIETLCILFSGSEAAKAHANRMADEVKAAEADARTTRRSEKDARIARGATEEAKREEELRRVEEWAKKAERDREEAETSRLEMEVAFPAALANARAEAVDEFLRSEDFQARLVSEYQEGIRDMKAGFIAANPSLAEVDWSFVPEESGETAAEGAAKEGEVTGAAPALENLVVIDDPDQPEAPAQPEAPDQPAAAEQPAIDQPTSPGLDVSITDLFPGQLD</sequence>
<comment type="caution">
    <text evidence="2">The sequence shown here is derived from an EMBL/GenBank/DDBJ whole genome shotgun (WGS) entry which is preliminary data.</text>
</comment>
<dbReference type="AlphaFoldDB" id="A0AA88E520"/>
<feature type="region of interest" description="Disordered" evidence="1">
    <location>
        <begin position="463"/>
        <end position="593"/>
    </location>
</feature>
<feature type="compositionally biased region" description="Low complexity" evidence="1">
    <location>
        <begin position="13"/>
        <end position="29"/>
    </location>
</feature>
<accession>A0AA88E520</accession>
<feature type="region of interest" description="Disordered" evidence="1">
    <location>
        <begin position="656"/>
        <end position="679"/>
    </location>
</feature>
<feature type="region of interest" description="Disordered" evidence="1">
    <location>
        <begin position="799"/>
        <end position="846"/>
    </location>
</feature>
<feature type="region of interest" description="Disordered" evidence="1">
    <location>
        <begin position="395"/>
        <end position="439"/>
    </location>
</feature>
<feature type="compositionally biased region" description="Basic and acidic residues" evidence="1">
    <location>
        <begin position="74"/>
        <end position="84"/>
    </location>
</feature>
<protein>
    <submittedName>
        <fullName evidence="2">Uncharacterized protein</fullName>
    </submittedName>
</protein>
<name>A0AA88E520_FICCA</name>
<dbReference type="EMBL" id="BTGU01000490">
    <property type="protein sequence ID" value="GMN67710.1"/>
    <property type="molecule type" value="Genomic_DNA"/>
</dbReference>
<evidence type="ECO:0000256" key="1">
    <source>
        <dbReference type="SAM" id="MobiDB-lite"/>
    </source>
</evidence>
<feature type="compositionally biased region" description="Low complexity" evidence="1">
    <location>
        <begin position="806"/>
        <end position="828"/>
    </location>
</feature>